<keyword evidence="3" id="KW-1185">Reference proteome</keyword>
<evidence type="ECO:0000313" key="3">
    <source>
        <dbReference type="Proteomes" id="UP000245802"/>
    </source>
</evidence>
<accession>A0A2Z3GVK5</accession>
<feature type="compositionally biased region" description="Basic and acidic residues" evidence="1">
    <location>
        <begin position="28"/>
        <end position="39"/>
    </location>
</feature>
<dbReference type="KEGG" id="gog:C1280_05765"/>
<dbReference type="EMBL" id="CP025958">
    <property type="protein sequence ID" value="AWM36581.1"/>
    <property type="molecule type" value="Genomic_DNA"/>
</dbReference>
<dbReference type="Proteomes" id="UP000245802">
    <property type="component" value="Chromosome"/>
</dbReference>
<evidence type="ECO:0000313" key="2">
    <source>
        <dbReference type="EMBL" id="AWM36581.1"/>
    </source>
</evidence>
<sequence>MPVPLPARGRAAHRHAKKEYKKKARGGRAIERQADGRTGAEDEVIQRYCSAVRSALTDDGRPPLEASGRKLHARLSAIGNSLDRVEEKRGSRGNSCS</sequence>
<protein>
    <submittedName>
        <fullName evidence="2">Uncharacterized protein</fullName>
    </submittedName>
</protein>
<organism evidence="2 3">
    <name type="scientific">Gemmata obscuriglobus</name>
    <dbReference type="NCBI Taxonomy" id="114"/>
    <lineage>
        <taxon>Bacteria</taxon>
        <taxon>Pseudomonadati</taxon>
        <taxon>Planctomycetota</taxon>
        <taxon>Planctomycetia</taxon>
        <taxon>Gemmatales</taxon>
        <taxon>Gemmataceae</taxon>
        <taxon>Gemmata</taxon>
    </lineage>
</organism>
<feature type="region of interest" description="Disordered" evidence="1">
    <location>
        <begin position="1"/>
        <end position="39"/>
    </location>
</feature>
<dbReference type="OrthoDB" id="490310at2"/>
<gene>
    <name evidence="2" type="ORF">C1280_05765</name>
</gene>
<evidence type="ECO:0000256" key="1">
    <source>
        <dbReference type="SAM" id="MobiDB-lite"/>
    </source>
</evidence>
<reference evidence="2 3" key="1">
    <citation type="submission" date="2018-01" db="EMBL/GenBank/DDBJ databases">
        <title>G. obscuriglobus.</title>
        <authorList>
            <person name="Franke J."/>
            <person name="Blomberg W."/>
            <person name="Selmecki A."/>
        </authorList>
    </citation>
    <scope>NUCLEOTIDE SEQUENCE [LARGE SCALE GENOMIC DNA]</scope>
    <source>
        <strain evidence="2 3">DSM 5831</strain>
    </source>
</reference>
<name>A0A2Z3GVK5_9BACT</name>
<dbReference type="AlphaFoldDB" id="A0A2Z3GVK5"/>
<feature type="compositionally biased region" description="Basic residues" evidence="1">
    <location>
        <begin position="10"/>
        <end position="26"/>
    </location>
</feature>
<proteinExistence type="predicted"/>